<comment type="caution">
    <text evidence="10">The sequence shown here is derived from an EMBL/GenBank/DDBJ whole genome shotgun (WGS) entry which is preliminary data.</text>
</comment>
<keyword evidence="4" id="KW-0808">Transferase</keyword>
<dbReference type="InterPro" id="IPR003661">
    <property type="entry name" value="HisK_dim/P_dom"/>
</dbReference>
<dbReference type="PANTHER" id="PTHR43711:SF31">
    <property type="entry name" value="HISTIDINE KINASE"/>
    <property type="match status" value="1"/>
</dbReference>
<dbReference type="PRINTS" id="PR00344">
    <property type="entry name" value="BCTRLSENSOR"/>
</dbReference>
<evidence type="ECO:0000259" key="8">
    <source>
        <dbReference type="PROSITE" id="PS50109"/>
    </source>
</evidence>
<evidence type="ECO:0000313" key="12">
    <source>
        <dbReference type="Proteomes" id="UP000629596"/>
    </source>
</evidence>
<dbReference type="InterPro" id="IPR050736">
    <property type="entry name" value="Sensor_HK_Regulatory"/>
</dbReference>
<evidence type="ECO:0000256" key="2">
    <source>
        <dbReference type="ARBA" id="ARBA00012438"/>
    </source>
</evidence>
<keyword evidence="3" id="KW-0597">Phosphoprotein</keyword>
<dbReference type="Gene3D" id="1.10.287.130">
    <property type="match status" value="1"/>
</dbReference>
<evidence type="ECO:0000313" key="11">
    <source>
        <dbReference type="Proteomes" id="UP000256321"/>
    </source>
</evidence>
<dbReference type="SMART" id="SM00388">
    <property type="entry name" value="HisKA"/>
    <property type="match status" value="1"/>
</dbReference>
<dbReference type="SUPFAM" id="SSF48452">
    <property type="entry name" value="TPR-like"/>
    <property type="match status" value="1"/>
</dbReference>
<dbReference type="Pfam" id="PF00512">
    <property type="entry name" value="HisKA"/>
    <property type="match status" value="1"/>
</dbReference>
<dbReference type="Proteomes" id="UP000629596">
    <property type="component" value="Unassembled WGS sequence"/>
</dbReference>
<accession>A0A3D8HCQ7</accession>
<evidence type="ECO:0000256" key="1">
    <source>
        <dbReference type="ARBA" id="ARBA00000085"/>
    </source>
</evidence>
<dbReference type="InterPro" id="IPR005467">
    <property type="entry name" value="His_kinase_dom"/>
</dbReference>
<dbReference type="Gene3D" id="3.30.565.10">
    <property type="entry name" value="Histidine kinase-like ATPase, C-terminal domain"/>
    <property type="match status" value="1"/>
</dbReference>
<dbReference type="InterPro" id="IPR004358">
    <property type="entry name" value="Sig_transdc_His_kin-like_C"/>
</dbReference>
<dbReference type="RefSeq" id="WP_115500471.1">
    <property type="nucleotide sequence ID" value="NZ_JACRTI010000042.1"/>
</dbReference>
<dbReference type="InterPro" id="IPR036097">
    <property type="entry name" value="HisK_dim/P_sf"/>
</dbReference>
<feature type="domain" description="Histidine kinase" evidence="8">
    <location>
        <begin position="469"/>
        <end position="682"/>
    </location>
</feature>
<evidence type="ECO:0000313" key="9">
    <source>
        <dbReference type="EMBL" id="MBC8602979.1"/>
    </source>
</evidence>
<protein>
    <recommendedName>
        <fullName evidence="2">histidine kinase</fullName>
        <ecNumber evidence="2">2.7.13.3</ecNumber>
    </recommendedName>
</protein>
<gene>
    <name evidence="10" type="ORF">DWU89_15160</name>
    <name evidence="9" type="ORF">H8784_14785</name>
</gene>
<keyword evidence="5 10" id="KW-0418">Kinase</keyword>
<organism evidence="10 11">
    <name type="scientific">Parabacteroides acidifaciens</name>
    <dbReference type="NCBI Taxonomy" id="2290935"/>
    <lineage>
        <taxon>Bacteria</taxon>
        <taxon>Pseudomonadati</taxon>
        <taxon>Bacteroidota</taxon>
        <taxon>Bacteroidia</taxon>
        <taxon>Bacteroidales</taxon>
        <taxon>Tannerellaceae</taxon>
        <taxon>Parabacteroides</taxon>
    </lineage>
</organism>
<dbReference type="EMBL" id="QREV01000042">
    <property type="protein sequence ID" value="RDU48307.1"/>
    <property type="molecule type" value="Genomic_DNA"/>
</dbReference>
<reference evidence="10 11" key="1">
    <citation type="submission" date="2018-07" db="EMBL/GenBank/DDBJ databases">
        <title>Parabacteroides acidifaciens nov. sp., isolated from human feces.</title>
        <authorList>
            <person name="Wang Y.J."/>
        </authorList>
    </citation>
    <scope>NUCLEOTIDE SEQUENCE [LARGE SCALE GENOMIC DNA]</scope>
    <source>
        <strain evidence="10 11">426-9</strain>
    </source>
</reference>
<keyword evidence="7" id="KW-1133">Transmembrane helix</keyword>
<keyword evidence="7" id="KW-0812">Transmembrane</keyword>
<reference evidence="9 12" key="2">
    <citation type="submission" date="2020-08" db="EMBL/GenBank/DDBJ databases">
        <title>Genome public.</title>
        <authorList>
            <person name="Liu C."/>
            <person name="Sun Q."/>
        </authorList>
    </citation>
    <scope>NUCLEOTIDE SEQUENCE [LARGE SCALE GENOMIC DNA]</scope>
    <source>
        <strain evidence="9 12">426_9</strain>
    </source>
</reference>
<evidence type="ECO:0000256" key="5">
    <source>
        <dbReference type="ARBA" id="ARBA00022777"/>
    </source>
</evidence>
<dbReference type="Pfam" id="PF02518">
    <property type="entry name" value="HATPase_c"/>
    <property type="match status" value="1"/>
</dbReference>
<evidence type="ECO:0000256" key="4">
    <source>
        <dbReference type="ARBA" id="ARBA00022679"/>
    </source>
</evidence>
<dbReference type="Proteomes" id="UP000256321">
    <property type="component" value="Unassembled WGS sequence"/>
</dbReference>
<dbReference type="SMART" id="SM00387">
    <property type="entry name" value="HATPase_c"/>
    <property type="match status" value="1"/>
</dbReference>
<sequence length="682" mass="78489">MSKNKIFLQLIFCLCSIVTLYGSELEQRKDSIKELLMVTSETNKRLELLEKMSYLSMDDSTGYFWLNQLRKEASEARDTDKEGWAIRTLVRFYYNMGDVDNVSHYVSRIDSLAKVTGEYKDYYFDAHTFLCQLLLWDDQFEKAADAAIRLYNLAKEEKNETGIICSCETQGLINQRIGRDSVAVDFFLEGLDLLQTKKTEYRYVVQYLNNMIESELKLNRFESVHKHLDQLQTLIADIKSGNYGPDPSFPYDRCTLLSEAFYLSLYVRQKNAPEAKKHMEAAIPYLDNLDDTYVRIFYMFNVASYYKLAGQYTQALNTINAVAELDNSPDVKKLRAEILMDMGNTREAALQYKEALVQNEEINSASFVRQLSQLHALHDMNNLELQIKELRVAELELGAKQQQLKWTLALAGLFLVILILGTIIYMHTHKLKNELQKDKQALLESEKALRIARDHAEESDRLKSLFLSNMSHEIRTPLNAIVGFAQILDVETEIGDERKEYTRIIMDNSALLLNLVNDILDISRLESERYRFTFAEENLTECCRSALMSVEHRVKPGVELRLTPENENFTLKTDKLRLQQVLINLVGNATKFTERGFIELAYTIDEANGVVRFTVTDTGCGIPADKQDAIFERFEKLNECVQGTGLGLSICRIIAERFEGEVTLDKDYTDGARFIFTHSLHL</sequence>
<proteinExistence type="predicted"/>
<dbReference type="CDD" id="cd00082">
    <property type="entry name" value="HisKA"/>
    <property type="match status" value="1"/>
</dbReference>
<keyword evidence="12" id="KW-1185">Reference proteome</keyword>
<dbReference type="SUPFAM" id="SSF47384">
    <property type="entry name" value="Homodimeric domain of signal transducing histidine kinase"/>
    <property type="match status" value="1"/>
</dbReference>
<evidence type="ECO:0000256" key="7">
    <source>
        <dbReference type="SAM" id="Phobius"/>
    </source>
</evidence>
<keyword evidence="7" id="KW-0472">Membrane</keyword>
<dbReference type="AlphaFoldDB" id="A0A3D8HCQ7"/>
<feature type="transmembrane region" description="Helical" evidence="7">
    <location>
        <begin position="406"/>
        <end position="426"/>
    </location>
</feature>
<evidence type="ECO:0000256" key="3">
    <source>
        <dbReference type="ARBA" id="ARBA00022553"/>
    </source>
</evidence>
<dbReference type="SUPFAM" id="SSF55874">
    <property type="entry name" value="ATPase domain of HSP90 chaperone/DNA topoisomerase II/histidine kinase"/>
    <property type="match status" value="1"/>
</dbReference>
<name>A0A3D8HCQ7_9BACT</name>
<dbReference type="InterPro" id="IPR003594">
    <property type="entry name" value="HATPase_dom"/>
</dbReference>
<dbReference type="EC" id="2.7.13.3" evidence="2"/>
<dbReference type="EMBL" id="JACRTI010000042">
    <property type="protein sequence ID" value="MBC8602979.1"/>
    <property type="molecule type" value="Genomic_DNA"/>
</dbReference>
<evidence type="ECO:0000256" key="6">
    <source>
        <dbReference type="ARBA" id="ARBA00023012"/>
    </source>
</evidence>
<keyword evidence="6" id="KW-0902">Two-component regulatory system</keyword>
<dbReference type="Gene3D" id="1.25.40.10">
    <property type="entry name" value="Tetratricopeptide repeat domain"/>
    <property type="match status" value="2"/>
</dbReference>
<evidence type="ECO:0000313" key="10">
    <source>
        <dbReference type="EMBL" id="RDU48307.1"/>
    </source>
</evidence>
<comment type="catalytic activity">
    <reaction evidence="1">
        <text>ATP + protein L-histidine = ADP + protein N-phospho-L-histidine.</text>
        <dbReference type="EC" id="2.7.13.3"/>
    </reaction>
</comment>
<dbReference type="InterPro" id="IPR036890">
    <property type="entry name" value="HATPase_C_sf"/>
</dbReference>
<dbReference type="GO" id="GO:0000155">
    <property type="term" value="F:phosphorelay sensor kinase activity"/>
    <property type="evidence" value="ECO:0007669"/>
    <property type="project" value="InterPro"/>
</dbReference>
<dbReference type="PROSITE" id="PS50109">
    <property type="entry name" value="HIS_KIN"/>
    <property type="match status" value="1"/>
</dbReference>
<dbReference type="InterPro" id="IPR011990">
    <property type="entry name" value="TPR-like_helical_dom_sf"/>
</dbReference>
<dbReference type="PANTHER" id="PTHR43711">
    <property type="entry name" value="TWO-COMPONENT HISTIDINE KINASE"/>
    <property type="match status" value="1"/>
</dbReference>